<keyword evidence="3" id="KW-0479">Metal-binding</keyword>
<gene>
    <name evidence="8" type="ORF">CEP50_06180</name>
</gene>
<keyword evidence="6" id="KW-0411">Iron-sulfur</keyword>
<dbReference type="PANTHER" id="PTHR36923">
    <property type="entry name" value="FERREDOXIN"/>
    <property type="match status" value="1"/>
</dbReference>
<dbReference type="InterPro" id="IPR051269">
    <property type="entry name" value="Fe-S_cluster_ET"/>
</dbReference>
<keyword evidence="9" id="KW-1185">Reference proteome</keyword>
<keyword evidence="7" id="KW-0003">3Fe-4S</keyword>
<evidence type="ECO:0000256" key="6">
    <source>
        <dbReference type="ARBA" id="ARBA00023014"/>
    </source>
</evidence>
<proteinExistence type="predicted"/>
<evidence type="ECO:0000256" key="2">
    <source>
        <dbReference type="ARBA" id="ARBA00022448"/>
    </source>
</evidence>
<dbReference type="AlphaFoldDB" id="A0A2T0GYP1"/>
<dbReference type="InParanoid" id="A0A2T0GYP1"/>
<comment type="cofactor">
    <cofactor evidence="1">
        <name>[3Fe-4S] cluster</name>
        <dbReference type="ChEBI" id="CHEBI:21137"/>
    </cofactor>
</comment>
<dbReference type="Pfam" id="PF13459">
    <property type="entry name" value="Fer4_15"/>
    <property type="match status" value="1"/>
</dbReference>
<evidence type="ECO:0000256" key="5">
    <source>
        <dbReference type="ARBA" id="ARBA00023004"/>
    </source>
</evidence>
<sequence>MWFEVRVDRALCSGSGLCEVMDSNTFRVDDEGVSEVLLPSGSEEERAEFLEEIADCCPTGAIALERFDGGVSSEG</sequence>
<dbReference type="Proteomes" id="UP000239352">
    <property type="component" value="Unassembled WGS sequence"/>
</dbReference>
<reference evidence="8 9" key="1">
    <citation type="submission" date="2018-03" db="EMBL/GenBank/DDBJ databases">
        <title>Actinopolyspora mortivallis from Sahara, screening for active biomolecules.</title>
        <authorList>
            <person name="Selama O."/>
            <person name="Wellington E.M.H."/>
            <person name="Hacene H."/>
        </authorList>
    </citation>
    <scope>NUCLEOTIDE SEQUENCE [LARGE SCALE GENOMIC DNA]</scope>
    <source>
        <strain evidence="8 9">M5A</strain>
    </source>
</reference>
<evidence type="ECO:0000313" key="9">
    <source>
        <dbReference type="Proteomes" id="UP000239352"/>
    </source>
</evidence>
<evidence type="ECO:0000256" key="7">
    <source>
        <dbReference type="ARBA" id="ARBA00023291"/>
    </source>
</evidence>
<dbReference type="GO" id="GO:0051538">
    <property type="term" value="F:3 iron, 4 sulfur cluster binding"/>
    <property type="evidence" value="ECO:0007669"/>
    <property type="project" value="UniProtKB-KW"/>
</dbReference>
<dbReference type="PANTHER" id="PTHR36923:SF3">
    <property type="entry name" value="FERREDOXIN"/>
    <property type="match status" value="1"/>
</dbReference>
<evidence type="ECO:0000256" key="4">
    <source>
        <dbReference type="ARBA" id="ARBA00022982"/>
    </source>
</evidence>
<accession>A0A2T0GYP1</accession>
<dbReference type="RefSeq" id="WP_106112976.1">
    <property type="nucleotide sequence ID" value="NZ_PVSR01000005.1"/>
</dbReference>
<evidence type="ECO:0000313" key="8">
    <source>
        <dbReference type="EMBL" id="PRW64221.1"/>
    </source>
</evidence>
<evidence type="ECO:0000256" key="1">
    <source>
        <dbReference type="ARBA" id="ARBA00001927"/>
    </source>
</evidence>
<dbReference type="EMBL" id="PVSR01000005">
    <property type="protein sequence ID" value="PRW64221.1"/>
    <property type="molecule type" value="Genomic_DNA"/>
</dbReference>
<protein>
    <submittedName>
        <fullName evidence="8">Ferredoxin</fullName>
    </submittedName>
</protein>
<keyword evidence="2" id="KW-0813">Transport</keyword>
<evidence type="ECO:0000256" key="3">
    <source>
        <dbReference type="ARBA" id="ARBA00022723"/>
    </source>
</evidence>
<dbReference type="SUPFAM" id="SSF54862">
    <property type="entry name" value="4Fe-4S ferredoxins"/>
    <property type="match status" value="1"/>
</dbReference>
<organism evidence="8 9">
    <name type="scientific">Actinopolyspora mortivallis</name>
    <dbReference type="NCBI Taxonomy" id="33906"/>
    <lineage>
        <taxon>Bacteria</taxon>
        <taxon>Bacillati</taxon>
        <taxon>Actinomycetota</taxon>
        <taxon>Actinomycetes</taxon>
        <taxon>Actinopolysporales</taxon>
        <taxon>Actinopolysporaceae</taxon>
        <taxon>Actinopolyspora</taxon>
    </lineage>
</organism>
<comment type="caution">
    <text evidence="8">The sequence shown here is derived from an EMBL/GenBank/DDBJ whole genome shotgun (WGS) entry which is preliminary data.</text>
</comment>
<keyword evidence="5" id="KW-0408">Iron</keyword>
<keyword evidence="4" id="KW-0249">Electron transport</keyword>
<dbReference type="Gene3D" id="3.30.70.20">
    <property type="match status" value="1"/>
</dbReference>
<dbReference type="GO" id="GO:0046872">
    <property type="term" value="F:metal ion binding"/>
    <property type="evidence" value="ECO:0007669"/>
    <property type="project" value="UniProtKB-KW"/>
</dbReference>
<name>A0A2T0GYP1_ACTMO</name>